<accession>A0A392UES8</accession>
<comment type="caution">
    <text evidence="1">The sequence shown here is derived from an EMBL/GenBank/DDBJ whole genome shotgun (WGS) entry which is preliminary data.</text>
</comment>
<protein>
    <submittedName>
        <fullName evidence="1">Uncharacterized protein</fullName>
    </submittedName>
</protein>
<proteinExistence type="predicted"/>
<feature type="non-terminal residue" evidence="1">
    <location>
        <position position="32"/>
    </location>
</feature>
<dbReference type="EMBL" id="LXQA010794574">
    <property type="protein sequence ID" value="MCI71347.1"/>
    <property type="molecule type" value="Genomic_DNA"/>
</dbReference>
<dbReference type="AlphaFoldDB" id="A0A392UES8"/>
<organism evidence="1 2">
    <name type="scientific">Trifolium medium</name>
    <dbReference type="NCBI Taxonomy" id="97028"/>
    <lineage>
        <taxon>Eukaryota</taxon>
        <taxon>Viridiplantae</taxon>
        <taxon>Streptophyta</taxon>
        <taxon>Embryophyta</taxon>
        <taxon>Tracheophyta</taxon>
        <taxon>Spermatophyta</taxon>
        <taxon>Magnoliopsida</taxon>
        <taxon>eudicotyledons</taxon>
        <taxon>Gunneridae</taxon>
        <taxon>Pentapetalae</taxon>
        <taxon>rosids</taxon>
        <taxon>fabids</taxon>
        <taxon>Fabales</taxon>
        <taxon>Fabaceae</taxon>
        <taxon>Papilionoideae</taxon>
        <taxon>50 kb inversion clade</taxon>
        <taxon>NPAAA clade</taxon>
        <taxon>Hologalegina</taxon>
        <taxon>IRL clade</taxon>
        <taxon>Trifolieae</taxon>
        <taxon>Trifolium</taxon>
    </lineage>
</organism>
<name>A0A392UES8_9FABA</name>
<reference evidence="1 2" key="1">
    <citation type="journal article" date="2018" name="Front. Plant Sci.">
        <title>Red Clover (Trifolium pratense) and Zigzag Clover (T. medium) - A Picture of Genomic Similarities and Differences.</title>
        <authorList>
            <person name="Dluhosova J."/>
            <person name="Istvanek J."/>
            <person name="Nedelnik J."/>
            <person name="Repkova J."/>
        </authorList>
    </citation>
    <scope>NUCLEOTIDE SEQUENCE [LARGE SCALE GENOMIC DNA]</scope>
    <source>
        <strain evidence="2">cv. 10/8</strain>
        <tissue evidence="1">Leaf</tissue>
    </source>
</reference>
<sequence length="32" mass="3706">MLKPLPIQALYIFNIIDAYGNKRSKYPVRVAL</sequence>
<evidence type="ECO:0000313" key="2">
    <source>
        <dbReference type="Proteomes" id="UP000265520"/>
    </source>
</evidence>
<evidence type="ECO:0000313" key="1">
    <source>
        <dbReference type="EMBL" id="MCI71347.1"/>
    </source>
</evidence>
<dbReference type="Proteomes" id="UP000265520">
    <property type="component" value="Unassembled WGS sequence"/>
</dbReference>
<keyword evidence="2" id="KW-1185">Reference proteome</keyword>